<feature type="signal peptide" evidence="1">
    <location>
        <begin position="1"/>
        <end position="27"/>
    </location>
</feature>
<evidence type="ECO:0000313" key="3">
    <source>
        <dbReference type="Proteomes" id="UP000642180"/>
    </source>
</evidence>
<keyword evidence="1" id="KW-0732">Signal</keyword>
<sequence>MKYKASSAFSLLFVTSMLLVPSTQVLAQKASRTANVPPSADLTYAISAVQKGLSLNGNASLQWRADDGRYSIASETRASIVGKILESKSEGRIDSNGLVPQTSVEKRFRKEATTTTFDRDANVIRFSASDQTYPIKGGEQDRNSVIWQLATIARSTPAKFKSGSTVSAFVAGQKNAEAWSFKVGKAENIKTGIGDMSAVKVSKVAGTDKDQKIDLWLAPSQNWYPVRIRFSEPDGDFIEQTISKITTP</sequence>
<protein>
    <recommendedName>
        <fullName evidence="4">DUF3108 domain-containing protein</fullName>
    </recommendedName>
</protein>
<evidence type="ECO:0000256" key="1">
    <source>
        <dbReference type="SAM" id="SignalP"/>
    </source>
</evidence>
<comment type="caution">
    <text evidence="2">The sequence shown here is derived from an EMBL/GenBank/DDBJ whole genome shotgun (WGS) entry which is preliminary data.</text>
</comment>
<dbReference type="AlphaFoldDB" id="A0A8J3AT80"/>
<evidence type="ECO:0000313" key="2">
    <source>
        <dbReference type="EMBL" id="GGI19890.1"/>
    </source>
</evidence>
<dbReference type="InterPro" id="IPR021457">
    <property type="entry name" value="DUF3108"/>
</dbReference>
<keyword evidence="3" id="KW-1185">Reference proteome</keyword>
<proteinExistence type="predicted"/>
<accession>A0A8J3AT80</accession>
<dbReference type="Pfam" id="PF11306">
    <property type="entry name" value="DUF3108"/>
    <property type="match status" value="1"/>
</dbReference>
<dbReference type="Proteomes" id="UP000642180">
    <property type="component" value="Unassembled WGS sequence"/>
</dbReference>
<feature type="chain" id="PRO_5035173949" description="DUF3108 domain-containing protein" evidence="1">
    <location>
        <begin position="28"/>
        <end position="248"/>
    </location>
</feature>
<reference evidence="3" key="1">
    <citation type="journal article" date="2019" name="Int. J. Syst. Evol. Microbiol.">
        <title>The Global Catalogue of Microorganisms (GCM) 10K type strain sequencing project: providing services to taxonomists for standard genome sequencing and annotation.</title>
        <authorList>
            <consortium name="The Broad Institute Genomics Platform"/>
            <consortium name="The Broad Institute Genome Sequencing Center for Infectious Disease"/>
            <person name="Wu L."/>
            <person name="Ma J."/>
        </authorList>
    </citation>
    <scope>NUCLEOTIDE SEQUENCE [LARGE SCALE GENOMIC DNA]</scope>
    <source>
        <strain evidence="3">CCM 2767</strain>
    </source>
</reference>
<organism evidence="2 3">
    <name type="scientific">Oxalicibacterium faecigallinarum</name>
    <dbReference type="NCBI Taxonomy" id="573741"/>
    <lineage>
        <taxon>Bacteria</taxon>
        <taxon>Pseudomonadati</taxon>
        <taxon>Pseudomonadota</taxon>
        <taxon>Betaproteobacteria</taxon>
        <taxon>Burkholderiales</taxon>
        <taxon>Oxalobacteraceae</taxon>
        <taxon>Oxalicibacterium</taxon>
    </lineage>
</organism>
<evidence type="ECO:0008006" key="4">
    <source>
        <dbReference type="Google" id="ProtNLM"/>
    </source>
</evidence>
<dbReference type="EMBL" id="BMDI01000002">
    <property type="protein sequence ID" value="GGI19890.1"/>
    <property type="molecule type" value="Genomic_DNA"/>
</dbReference>
<dbReference type="RefSeq" id="WP_188381337.1">
    <property type="nucleotide sequence ID" value="NZ_BMDI01000002.1"/>
</dbReference>
<gene>
    <name evidence="2" type="ORF">GCM10008066_21290</name>
</gene>
<name>A0A8J3AT80_9BURK</name>